<comment type="subcellular location">
    <subcellularLocation>
        <location evidence="1">Cell membrane</location>
        <topology evidence="1">Multi-pass membrane protein</topology>
    </subcellularLocation>
</comment>
<evidence type="ECO:0000256" key="3">
    <source>
        <dbReference type="ARBA" id="ARBA00022692"/>
    </source>
</evidence>
<evidence type="ECO:0000313" key="8">
    <source>
        <dbReference type="Proteomes" id="UP000671995"/>
    </source>
</evidence>
<feature type="transmembrane region" description="Helical" evidence="6">
    <location>
        <begin position="30"/>
        <end position="49"/>
    </location>
</feature>
<dbReference type="Proteomes" id="UP000671995">
    <property type="component" value="Chromosome"/>
</dbReference>
<dbReference type="PANTHER" id="PTHR43370">
    <property type="entry name" value="SUGAR ABC TRANSPORTER INTEGRAL MEMBRANE PROTEIN-RELATED"/>
    <property type="match status" value="1"/>
</dbReference>
<evidence type="ECO:0000256" key="5">
    <source>
        <dbReference type="ARBA" id="ARBA00023136"/>
    </source>
</evidence>
<feature type="transmembrane region" description="Helical" evidence="6">
    <location>
        <begin position="251"/>
        <end position="271"/>
    </location>
</feature>
<dbReference type="InterPro" id="IPR001851">
    <property type="entry name" value="ABC_transp_permease"/>
</dbReference>
<dbReference type="GO" id="GO:0005886">
    <property type="term" value="C:plasma membrane"/>
    <property type="evidence" value="ECO:0007669"/>
    <property type="project" value="UniProtKB-SubCell"/>
</dbReference>
<accession>A0A975ICS3</accession>
<feature type="transmembrane region" description="Helical" evidence="6">
    <location>
        <begin position="127"/>
        <end position="144"/>
    </location>
</feature>
<keyword evidence="3 6" id="KW-0812">Transmembrane</keyword>
<feature type="transmembrane region" description="Helical" evidence="6">
    <location>
        <begin position="55"/>
        <end position="76"/>
    </location>
</feature>
<dbReference type="Pfam" id="PF02653">
    <property type="entry name" value="BPD_transp_2"/>
    <property type="match status" value="1"/>
</dbReference>
<dbReference type="CDD" id="cd06580">
    <property type="entry name" value="TM_PBP1_transp_TpRbsC_like"/>
    <property type="match status" value="1"/>
</dbReference>
<sequence>MNYVYGIISLSAPLLLASTGALISEWSGGMALFLDGTINLAAFLCLAGTVLSKNFIGGIALSLTFCTAFILLFALAAEKFHANRFLAALALNLICSALTSILSSVFFKTRGIITHPDFYFSAVKTRLVTTICAYLMFLLGWAAMKFTRQGLYIRISGSDAPVLRARGINVSHVRLWAWAAAAVFGSAAGCILSMRLSSFVPNISSGTGWTALAAVFLGKKNTYAILAAVLIFAAAQYVANNLQNFSVFGSVPAAFLLALPYISALVMIVFAPKKP</sequence>
<keyword evidence="5 6" id="KW-0472">Membrane</keyword>
<evidence type="ECO:0000256" key="6">
    <source>
        <dbReference type="SAM" id="Phobius"/>
    </source>
</evidence>
<dbReference type="GO" id="GO:0022857">
    <property type="term" value="F:transmembrane transporter activity"/>
    <property type="evidence" value="ECO:0007669"/>
    <property type="project" value="InterPro"/>
</dbReference>
<evidence type="ECO:0000313" key="7">
    <source>
        <dbReference type="EMBL" id="QTQ12225.1"/>
    </source>
</evidence>
<reference evidence="7" key="1">
    <citation type="submission" date="2020-05" db="EMBL/GenBank/DDBJ databases">
        <authorList>
            <person name="Zeng H."/>
            <person name="Chan Y.K."/>
            <person name="Watt R.M."/>
        </authorList>
    </citation>
    <scope>NUCLEOTIDE SEQUENCE</scope>
    <source>
        <strain evidence="7">ATCC 700773</strain>
    </source>
</reference>
<evidence type="ECO:0000256" key="4">
    <source>
        <dbReference type="ARBA" id="ARBA00022989"/>
    </source>
</evidence>
<evidence type="ECO:0000256" key="2">
    <source>
        <dbReference type="ARBA" id="ARBA00022475"/>
    </source>
</evidence>
<organism evidence="7 8">
    <name type="scientific">Treponema parvum</name>
    <dbReference type="NCBI Taxonomy" id="138851"/>
    <lineage>
        <taxon>Bacteria</taxon>
        <taxon>Pseudomonadati</taxon>
        <taxon>Spirochaetota</taxon>
        <taxon>Spirochaetia</taxon>
        <taxon>Spirochaetales</taxon>
        <taxon>Treponemataceae</taxon>
        <taxon>Treponema</taxon>
    </lineage>
</organism>
<feature type="transmembrane region" description="Helical" evidence="6">
    <location>
        <begin position="6"/>
        <end position="23"/>
    </location>
</feature>
<dbReference type="RefSeq" id="WP_210116939.1">
    <property type="nucleotide sequence ID" value="NZ_CP054257.1"/>
</dbReference>
<protein>
    <submittedName>
        <fullName evidence="7">ABC transporter permease</fullName>
    </submittedName>
</protein>
<name>A0A975ICS3_9SPIR</name>
<dbReference type="EMBL" id="CP054257">
    <property type="protein sequence ID" value="QTQ12225.1"/>
    <property type="molecule type" value="Genomic_DNA"/>
</dbReference>
<keyword evidence="4 6" id="KW-1133">Transmembrane helix</keyword>
<feature type="transmembrane region" description="Helical" evidence="6">
    <location>
        <begin position="222"/>
        <end position="239"/>
    </location>
</feature>
<gene>
    <name evidence="7" type="ORF">HRI96_08460</name>
</gene>
<reference evidence="7" key="2">
    <citation type="journal article" date="2021" name="Microbiol. Resour. Announc.">
        <title>Complete Genome Sequences of Three Human Oral Treponema parvum Isolates.</title>
        <authorList>
            <person name="Zeng H."/>
            <person name="Watt R.M."/>
        </authorList>
    </citation>
    <scope>NUCLEOTIDE SEQUENCE</scope>
    <source>
        <strain evidence="7">ATCC 700773</strain>
    </source>
</reference>
<dbReference type="AlphaFoldDB" id="A0A975ICS3"/>
<feature type="transmembrane region" description="Helical" evidence="6">
    <location>
        <begin position="85"/>
        <end position="107"/>
    </location>
</feature>
<proteinExistence type="predicted"/>
<dbReference type="PANTHER" id="PTHR43370:SF1">
    <property type="entry name" value="GUANOSINE ABC TRANSPORTER PERMEASE PROTEIN NUPQ"/>
    <property type="match status" value="1"/>
</dbReference>
<keyword evidence="2" id="KW-1003">Cell membrane</keyword>
<evidence type="ECO:0000256" key="1">
    <source>
        <dbReference type="ARBA" id="ARBA00004651"/>
    </source>
</evidence>
<feature type="transmembrane region" description="Helical" evidence="6">
    <location>
        <begin position="175"/>
        <end position="194"/>
    </location>
</feature>